<evidence type="ECO:0000313" key="6">
    <source>
        <dbReference type="EMBL" id="SFR63858.1"/>
    </source>
</evidence>
<dbReference type="PANTHER" id="PTHR30055">
    <property type="entry name" value="HTH-TYPE TRANSCRIPTIONAL REGULATOR RUTR"/>
    <property type="match status" value="1"/>
</dbReference>
<dbReference type="Gene3D" id="1.10.357.10">
    <property type="entry name" value="Tetracycline Repressor, domain 2"/>
    <property type="match status" value="1"/>
</dbReference>
<dbReference type="AlphaFoldDB" id="A0A1I6IAZ1"/>
<dbReference type="SUPFAM" id="SSF46689">
    <property type="entry name" value="Homeodomain-like"/>
    <property type="match status" value="1"/>
</dbReference>
<dbReference type="RefSeq" id="WP_092011741.1">
    <property type="nucleotide sequence ID" value="NZ_FOYW01000001.1"/>
</dbReference>
<evidence type="ECO:0000259" key="5">
    <source>
        <dbReference type="PROSITE" id="PS50977"/>
    </source>
</evidence>
<name>A0A1I6IAZ1_9GAMM</name>
<dbReference type="PROSITE" id="PS50977">
    <property type="entry name" value="HTH_TETR_2"/>
    <property type="match status" value="1"/>
</dbReference>
<keyword evidence="7" id="KW-1185">Reference proteome</keyword>
<dbReference type="STRING" id="650891.SAMN05216203_2053"/>
<dbReference type="GO" id="GO:0000976">
    <property type="term" value="F:transcription cis-regulatory region binding"/>
    <property type="evidence" value="ECO:0007669"/>
    <property type="project" value="TreeGrafter"/>
</dbReference>
<dbReference type="InterPro" id="IPR009057">
    <property type="entry name" value="Homeodomain-like_sf"/>
</dbReference>
<gene>
    <name evidence="6" type="ORF">SAMN05216203_2053</name>
</gene>
<keyword evidence="2 4" id="KW-0238">DNA-binding</keyword>
<proteinExistence type="predicted"/>
<dbReference type="InterPro" id="IPR050109">
    <property type="entry name" value="HTH-type_TetR-like_transc_reg"/>
</dbReference>
<sequence length="217" mass="25247">MRRSSTHLTPRARPLKRPRQARARFTVQAIYDAYVRIWQRDGWEGLTTRKVALETGIAVGTLYDYFPSKEALHSGYVRHCIERLLEKVEQRVVAPESLDSRVRLHRLIRLLGGLDRDQPSWFHPDMMRLEPLVADRKYQQRAYGELLAMWRRVLAACTDLPRPATPETVEALHLAVWGGRRYALQVGLEEERMVRWAEETERMCLLMLGLTSVETPA</sequence>
<evidence type="ECO:0000256" key="2">
    <source>
        <dbReference type="ARBA" id="ARBA00023125"/>
    </source>
</evidence>
<dbReference type="EMBL" id="FOYW01000001">
    <property type="protein sequence ID" value="SFR63858.1"/>
    <property type="molecule type" value="Genomic_DNA"/>
</dbReference>
<evidence type="ECO:0000256" key="4">
    <source>
        <dbReference type="PROSITE-ProRule" id="PRU00335"/>
    </source>
</evidence>
<reference evidence="6 7" key="1">
    <citation type="submission" date="2016-10" db="EMBL/GenBank/DDBJ databases">
        <authorList>
            <person name="de Groot N.N."/>
        </authorList>
    </citation>
    <scope>NUCLEOTIDE SEQUENCE [LARGE SCALE GENOMIC DNA]</scope>
    <source>
        <strain evidence="6 7">CGMCC 1.9167</strain>
    </source>
</reference>
<protein>
    <submittedName>
        <fullName evidence="6">Transcriptional regulator, TetR family</fullName>
    </submittedName>
</protein>
<feature type="domain" description="HTH tetR-type" evidence="5">
    <location>
        <begin position="24"/>
        <end position="84"/>
    </location>
</feature>
<evidence type="ECO:0000313" key="7">
    <source>
        <dbReference type="Proteomes" id="UP000198644"/>
    </source>
</evidence>
<accession>A0A1I6IAZ1</accession>
<dbReference type="OrthoDB" id="9816320at2"/>
<dbReference type="Pfam" id="PF00440">
    <property type="entry name" value="TetR_N"/>
    <property type="match status" value="1"/>
</dbReference>
<keyword evidence="1" id="KW-0805">Transcription regulation</keyword>
<keyword evidence="3" id="KW-0804">Transcription</keyword>
<dbReference type="InterPro" id="IPR001647">
    <property type="entry name" value="HTH_TetR"/>
</dbReference>
<feature type="DNA-binding region" description="H-T-H motif" evidence="4">
    <location>
        <begin position="47"/>
        <end position="66"/>
    </location>
</feature>
<evidence type="ECO:0000256" key="1">
    <source>
        <dbReference type="ARBA" id="ARBA00023015"/>
    </source>
</evidence>
<dbReference type="Proteomes" id="UP000198644">
    <property type="component" value="Unassembled WGS sequence"/>
</dbReference>
<dbReference type="PANTHER" id="PTHR30055:SF234">
    <property type="entry name" value="HTH-TYPE TRANSCRIPTIONAL REGULATOR BETI"/>
    <property type="match status" value="1"/>
</dbReference>
<dbReference type="GO" id="GO:0003700">
    <property type="term" value="F:DNA-binding transcription factor activity"/>
    <property type="evidence" value="ECO:0007669"/>
    <property type="project" value="TreeGrafter"/>
</dbReference>
<evidence type="ECO:0000256" key="3">
    <source>
        <dbReference type="ARBA" id="ARBA00023163"/>
    </source>
</evidence>
<organism evidence="6 7">
    <name type="scientific">Marinobacter daqiaonensis</name>
    <dbReference type="NCBI Taxonomy" id="650891"/>
    <lineage>
        <taxon>Bacteria</taxon>
        <taxon>Pseudomonadati</taxon>
        <taxon>Pseudomonadota</taxon>
        <taxon>Gammaproteobacteria</taxon>
        <taxon>Pseudomonadales</taxon>
        <taxon>Marinobacteraceae</taxon>
        <taxon>Marinobacter</taxon>
    </lineage>
</organism>